<dbReference type="AlphaFoldDB" id="A0A383DY14"/>
<protein>
    <submittedName>
        <fullName evidence="1">Uncharacterized protein</fullName>
    </submittedName>
</protein>
<gene>
    <name evidence="1" type="ORF">METZ01_LOCUS501592</name>
</gene>
<name>A0A383DY14_9ZZZZ</name>
<dbReference type="EMBL" id="UINC01220708">
    <property type="protein sequence ID" value="SVE48738.1"/>
    <property type="molecule type" value="Genomic_DNA"/>
</dbReference>
<evidence type="ECO:0000313" key="1">
    <source>
        <dbReference type="EMBL" id="SVE48738.1"/>
    </source>
</evidence>
<reference evidence="1" key="1">
    <citation type="submission" date="2018-05" db="EMBL/GenBank/DDBJ databases">
        <authorList>
            <person name="Lanie J.A."/>
            <person name="Ng W.-L."/>
            <person name="Kazmierczak K.M."/>
            <person name="Andrzejewski T.M."/>
            <person name="Davidsen T.M."/>
            <person name="Wayne K.J."/>
            <person name="Tettelin H."/>
            <person name="Glass J.I."/>
            <person name="Rusch D."/>
            <person name="Podicherti R."/>
            <person name="Tsui H.-C.T."/>
            <person name="Winkler M.E."/>
        </authorList>
    </citation>
    <scope>NUCLEOTIDE SEQUENCE</scope>
</reference>
<accession>A0A383DY14</accession>
<proteinExistence type="predicted"/>
<feature type="non-terminal residue" evidence="1">
    <location>
        <position position="39"/>
    </location>
</feature>
<sequence>MPTGACQRTLGGAGFPTGIFGNLDHGAGIYRTTTAIRFR</sequence>
<organism evidence="1">
    <name type="scientific">marine metagenome</name>
    <dbReference type="NCBI Taxonomy" id="408172"/>
    <lineage>
        <taxon>unclassified sequences</taxon>
        <taxon>metagenomes</taxon>
        <taxon>ecological metagenomes</taxon>
    </lineage>
</organism>